<dbReference type="STRING" id="8022.A0A060WBA7"/>
<feature type="chain" id="PRO_5001589257" evidence="5">
    <location>
        <begin position="20"/>
        <end position="135"/>
    </location>
</feature>
<keyword evidence="3" id="KW-0325">Glycoprotein</keyword>
<comment type="similarity">
    <text evidence="1">Belongs to the ABC transporter superfamily. ABCC family. Conjugate transporter (TC 3.A.1.208) subfamily.</text>
</comment>
<feature type="signal peptide" evidence="5">
    <location>
        <begin position="1"/>
        <end position="19"/>
    </location>
</feature>
<evidence type="ECO:0000256" key="1">
    <source>
        <dbReference type="ARBA" id="ARBA00009726"/>
    </source>
</evidence>
<feature type="transmembrane region" description="Helical" evidence="4">
    <location>
        <begin position="80"/>
        <end position="99"/>
    </location>
</feature>
<dbReference type="PaxDb" id="8022-A0A060WBA7"/>
<evidence type="ECO:0000256" key="3">
    <source>
        <dbReference type="ARBA" id="ARBA00023180"/>
    </source>
</evidence>
<name>A0A060WBA7_ONCMY</name>
<protein>
    <submittedName>
        <fullName evidence="6">Uncharacterized protein</fullName>
    </submittedName>
</protein>
<keyword evidence="4" id="KW-1133">Transmembrane helix</keyword>
<dbReference type="GO" id="GO:0016020">
    <property type="term" value="C:membrane"/>
    <property type="evidence" value="ECO:0007669"/>
    <property type="project" value="InterPro"/>
</dbReference>
<evidence type="ECO:0000256" key="5">
    <source>
        <dbReference type="SAM" id="SignalP"/>
    </source>
</evidence>
<accession>A0A060WBA7</accession>
<gene>
    <name evidence="6" type="ORF">GSONMT00067338001</name>
</gene>
<dbReference type="PRINTS" id="PR01092">
    <property type="entry name" value="SULFNYLUREAR"/>
</dbReference>
<dbReference type="GO" id="GO:0006813">
    <property type="term" value="P:potassium ion transport"/>
    <property type="evidence" value="ECO:0007669"/>
    <property type="project" value="InterPro"/>
</dbReference>
<dbReference type="GO" id="GO:0005524">
    <property type="term" value="F:ATP binding"/>
    <property type="evidence" value="ECO:0007669"/>
    <property type="project" value="InterPro"/>
</dbReference>
<feature type="transmembrane region" description="Helical" evidence="4">
    <location>
        <begin position="48"/>
        <end position="68"/>
    </location>
</feature>
<keyword evidence="4" id="KW-0472">Membrane</keyword>
<dbReference type="AlphaFoldDB" id="A0A060WBA7"/>
<evidence type="ECO:0000313" key="6">
    <source>
        <dbReference type="EMBL" id="CDQ62519.1"/>
    </source>
</evidence>
<sequence length="135" mass="15110">MSRCSLKLISCFLCHCCVCCVLKGWGSQSSKVHIHHSTWLHFPGHNLRWLLTFVLLFVLVCEIAEGVVSDGFTQSLHLHLYMPAGLAFMAGITSIIYYHNIETSNFPKLLLGKGSFIVCYVCFPHGEVKIGVVRP</sequence>
<evidence type="ECO:0000256" key="2">
    <source>
        <dbReference type="ARBA" id="ARBA00022737"/>
    </source>
</evidence>
<organism evidence="6 7">
    <name type="scientific">Oncorhynchus mykiss</name>
    <name type="common">Rainbow trout</name>
    <name type="synonym">Salmo gairdneri</name>
    <dbReference type="NCBI Taxonomy" id="8022"/>
    <lineage>
        <taxon>Eukaryota</taxon>
        <taxon>Metazoa</taxon>
        <taxon>Chordata</taxon>
        <taxon>Craniata</taxon>
        <taxon>Vertebrata</taxon>
        <taxon>Euteleostomi</taxon>
        <taxon>Actinopterygii</taxon>
        <taxon>Neopterygii</taxon>
        <taxon>Teleostei</taxon>
        <taxon>Protacanthopterygii</taxon>
        <taxon>Salmoniformes</taxon>
        <taxon>Salmonidae</taxon>
        <taxon>Salmoninae</taxon>
        <taxon>Oncorhynchus</taxon>
    </lineage>
</organism>
<reference evidence="6" key="1">
    <citation type="journal article" date="2014" name="Nat. Commun.">
        <title>The rainbow trout genome provides novel insights into evolution after whole-genome duplication in vertebrates.</title>
        <authorList>
            <person name="Berthelot C."/>
            <person name="Brunet F."/>
            <person name="Chalopin D."/>
            <person name="Juanchich A."/>
            <person name="Bernard M."/>
            <person name="Noel B."/>
            <person name="Bento P."/>
            <person name="Da Silva C."/>
            <person name="Labadie K."/>
            <person name="Alberti A."/>
            <person name="Aury J.M."/>
            <person name="Louis A."/>
            <person name="Dehais P."/>
            <person name="Bardou P."/>
            <person name="Montfort J."/>
            <person name="Klopp C."/>
            <person name="Cabau C."/>
            <person name="Gaspin C."/>
            <person name="Thorgaard G.H."/>
            <person name="Boussaha M."/>
            <person name="Quillet E."/>
            <person name="Guyomard R."/>
            <person name="Galiana D."/>
            <person name="Bobe J."/>
            <person name="Volff J.N."/>
            <person name="Genet C."/>
            <person name="Wincker P."/>
            <person name="Jaillon O."/>
            <person name="Roest Crollius H."/>
            <person name="Guiguen Y."/>
        </authorList>
    </citation>
    <scope>NUCLEOTIDE SEQUENCE [LARGE SCALE GENOMIC DNA]</scope>
</reference>
<dbReference type="GO" id="GO:0008281">
    <property type="term" value="F:sulfonylurea receptor activity"/>
    <property type="evidence" value="ECO:0007669"/>
    <property type="project" value="InterPro"/>
</dbReference>
<evidence type="ECO:0000313" key="7">
    <source>
        <dbReference type="Proteomes" id="UP000193380"/>
    </source>
</evidence>
<dbReference type="Proteomes" id="UP000193380">
    <property type="component" value="Unassembled WGS sequence"/>
</dbReference>
<keyword evidence="2" id="KW-0677">Repeat</keyword>
<dbReference type="InterPro" id="IPR000388">
    <property type="entry name" value="ABCC8/9"/>
</dbReference>
<keyword evidence="5" id="KW-0732">Signal</keyword>
<dbReference type="EMBL" id="FR904409">
    <property type="protein sequence ID" value="CDQ62519.1"/>
    <property type="molecule type" value="Genomic_DNA"/>
</dbReference>
<reference evidence="6" key="2">
    <citation type="submission" date="2014-03" db="EMBL/GenBank/DDBJ databases">
        <authorList>
            <person name="Genoscope - CEA"/>
        </authorList>
    </citation>
    <scope>NUCLEOTIDE SEQUENCE</scope>
</reference>
<proteinExistence type="inferred from homology"/>
<keyword evidence="4" id="KW-0812">Transmembrane</keyword>
<evidence type="ECO:0000256" key="4">
    <source>
        <dbReference type="SAM" id="Phobius"/>
    </source>
</evidence>